<gene>
    <name evidence="1" type="ORF">ECPE_LOCUS15041</name>
</gene>
<protein>
    <submittedName>
        <fullName evidence="3">Fe2OG dioxygenase domain-containing protein</fullName>
    </submittedName>
</protein>
<dbReference type="AlphaFoldDB" id="A0A183B756"/>
<dbReference type="EMBL" id="UZAN01059315">
    <property type="protein sequence ID" value="VDP92313.1"/>
    <property type="molecule type" value="Genomic_DNA"/>
</dbReference>
<evidence type="ECO:0000313" key="2">
    <source>
        <dbReference type="Proteomes" id="UP000272942"/>
    </source>
</evidence>
<name>A0A183B756_9TREM</name>
<accession>A0A183B756</accession>
<evidence type="ECO:0000313" key="3">
    <source>
        <dbReference type="WBParaSite" id="ECPE_0001508101-mRNA-1"/>
    </source>
</evidence>
<reference evidence="1 2" key="2">
    <citation type="submission" date="2018-11" db="EMBL/GenBank/DDBJ databases">
        <authorList>
            <consortium name="Pathogen Informatics"/>
        </authorList>
    </citation>
    <scope>NUCLEOTIDE SEQUENCE [LARGE SCALE GENOMIC DNA]</scope>
    <source>
        <strain evidence="1 2">Egypt</strain>
    </source>
</reference>
<dbReference type="Proteomes" id="UP000272942">
    <property type="component" value="Unassembled WGS sequence"/>
</dbReference>
<reference evidence="3" key="1">
    <citation type="submission" date="2016-06" db="UniProtKB">
        <authorList>
            <consortium name="WormBaseParasite"/>
        </authorList>
    </citation>
    <scope>IDENTIFICATION</scope>
</reference>
<evidence type="ECO:0000313" key="1">
    <source>
        <dbReference type="EMBL" id="VDP92313.1"/>
    </source>
</evidence>
<keyword evidence="2" id="KW-1185">Reference proteome</keyword>
<organism evidence="3">
    <name type="scientific">Echinostoma caproni</name>
    <dbReference type="NCBI Taxonomy" id="27848"/>
    <lineage>
        <taxon>Eukaryota</taxon>
        <taxon>Metazoa</taxon>
        <taxon>Spiralia</taxon>
        <taxon>Lophotrochozoa</taxon>
        <taxon>Platyhelminthes</taxon>
        <taxon>Trematoda</taxon>
        <taxon>Digenea</taxon>
        <taxon>Plagiorchiida</taxon>
        <taxon>Echinostomata</taxon>
        <taxon>Echinostomatoidea</taxon>
        <taxon>Echinostomatidae</taxon>
        <taxon>Echinostoma</taxon>
    </lineage>
</organism>
<sequence>MFPLEYWVLTFLQYYEVLVDLRRLRLINPASNMKATGLKARTDIYRITGLMPDIPVDFQTLIAQFPTLAKPIKGLTPVTYRVAQYIVTKGPPVTPHVD</sequence>
<proteinExistence type="predicted"/>
<dbReference type="WBParaSite" id="ECPE_0001508101-mRNA-1">
    <property type="protein sequence ID" value="ECPE_0001508101-mRNA-1"/>
    <property type="gene ID" value="ECPE_0001508101"/>
</dbReference>